<accession>A0A5N6VA08</accession>
<dbReference type="SFLD" id="SFLDG01151">
    <property type="entry name" value="Main.2:_Nu-like"/>
    <property type="match status" value="1"/>
</dbReference>
<sequence>MTAEQLKPIKVYGGSFGPNPFKISIILSELNLPIDPVLLDFSELKTPAYEAINPNGRLPAIYDPNTGLTLWESGAIIEYLIETYDKDHKISFPAGSTEAHLARQWSYFQASGQGPYYGQGVWFKRYHPERLQSAVDRYVNEARRVSKVLDKWLETRQWLVGDKLSYADFAFVAWQNGAKSMLADEGFDSDKFPHVAAWLERMNSRPTVKRLIDAQDRMVAEKLASATETFKKA</sequence>
<dbReference type="GO" id="GO:0016740">
    <property type="term" value="F:transferase activity"/>
    <property type="evidence" value="ECO:0007669"/>
    <property type="project" value="UniProtKB-KW"/>
</dbReference>
<proteinExistence type="inferred from homology"/>
<dbReference type="Pfam" id="PF02798">
    <property type="entry name" value="GST_N"/>
    <property type="match status" value="1"/>
</dbReference>
<dbReference type="CDD" id="cd03048">
    <property type="entry name" value="GST_N_Ure2p_like"/>
    <property type="match status" value="1"/>
</dbReference>
<keyword evidence="6" id="KW-1185">Reference proteome</keyword>
<name>A0A5N6VA08_ASPTM</name>
<feature type="domain" description="GST C-terminal" evidence="4">
    <location>
        <begin position="95"/>
        <end position="233"/>
    </location>
</feature>
<dbReference type="PROSITE" id="PS50405">
    <property type="entry name" value="GST_CTER"/>
    <property type="match status" value="1"/>
</dbReference>
<dbReference type="AlphaFoldDB" id="A0A5N6VA08"/>
<dbReference type="PANTHER" id="PTHR44051:SF23">
    <property type="entry name" value="GLUTATHIONE S-TRANSFERASE-LIKE PROTEIN TPCF"/>
    <property type="match status" value="1"/>
</dbReference>
<dbReference type="InterPro" id="IPR036249">
    <property type="entry name" value="Thioredoxin-like_sf"/>
</dbReference>
<dbReference type="InterPro" id="IPR010987">
    <property type="entry name" value="Glutathione-S-Trfase_C-like"/>
</dbReference>
<keyword evidence="5" id="KW-0808">Transferase</keyword>
<dbReference type="PANTHER" id="PTHR44051">
    <property type="entry name" value="GLUTATHIONE S-TRANSFERASE-RELATED"/>
    <property type="match status" value="1"/>
</dbReference>
<evidence type="ECO:0000313" key="6">
    <source>
        <dbReference type="Proteomes" id="UP000326950"/>
    </source>
</evidence>
<evidence type="ECO:0000313" key="5">
    <source>
        <dbReference type="EMBL" id="KAE8167856.1"/>
    </source>
</evidence>
<reference evidence="5 6" key="1">
    <citation type="submission" date="2019-04" db="EMBL/GenBank/DDBJ databases">
        <title>Friends and foes A comparative genomics study of 23 Aspergillus species from section Flavi.</title>
        <authorList>
            <consortium name="DOE Joint Genome Institute"/>
            <person name="Kjaerbolling I."/>
            <person name="Vesth T."/>
            <person name="Frisvad J.C."/>
            <person name="Nybo J.L."/>
            <person name="Theobald S."/>
            <person name="Kildgaard S."/>
            <person name="Isbrandt T."/>
            <person name="Kuo A."/>
            <person name="Sato A."/>
            <person name="Lyhne E.K."/>
            <person name="Kogle M.E."/>
            <person name="Wiebenga A."/>
            <person name="Kun R.S."/>
            <person name="Lubbers R.J."/>
            <person name="Makela M.R."/>
            <person name="Barry K."/>
            <person name="Chovatia M."/>
            <person name="Clum A."/>
            <person name="Daum C."/>
            <person name="Haridas S."/>
            <person name="He G."/>
            <person name="LaButti K."/>
            <person name="Lipzen A."/>
            <person name="Mondo S."/>
            <person name="Riley R."/>
            <person name="Salamov A."/>
            <person name="Simmons B.A."/>
            <person name="Magnuson J.K."/>
            <person name="Henrissat B."/>
            <person name="Mortensen U.H."/>
            <person name="Larsen T.O."/>
            <person name="Devries R.P."/>
            <person name="Grigoriev I.V."/>
            <person name="Machida M."/>
            <person name="Baker S.E."/>
            <person name="Andersen M.R."/>
        </authorList>
    </citation>
    <scope>NUCLEOTIDE SEQUENCE [LARGE SCALE GENOMIC DNA]</scope>
    <source>
        <strain evidence="5 6">CBS 117626</strain>
    </source>
</reference>
<dbReference type="Proteomes" id="UP000326950">
    <property type="component" value="Unassembled WGS sequence"/>
</dbReference>
<dbReference type="InterPro" id="IPR004045">
    <property type="entry name" value="Glutathione_S-Trfase_N"/>
</dbReference>
<dbReference type="SFLD" id="SFLDG00358">
    <property type="entry name" value="Main_(cytGST)"/>
    <property type="match status" value="1"/>
</dbReference>
<dbReference type="SUPFAM" id="SSF47616">
    <property type="entry name" value="GST C-terminal domain-like"/>
    <property type="match status" value="1"/>
</dbReference>
<feature type="domain" description="GST N-terminal" evidence="3">
    <location>
        <begin position="7"/>
        <end position="88"/>
    </location>
</feature>
<dbReference type="PROSITE" id="PS50404">
    <property type="entry name" value="GST_NTER"/>
    <property type="match status" value="1"/>
</dbReference>
<protein>
    <submittedName>
        <fullName evidence="5">Glutathione S-transferase Ure2-like protein</fullName>
    </submittedName>
</protein>
<comment type="similarity">
    <text evidence="1 2">Belongs to the GST superfamily.</text>
</comment>
<dbReference type="SUPFAM" id="SSF52833">
    <property type="entry name" value="Thioredoxin-like"/>
    <property type="match status" value="1"/>
</dbReference>
<dbReference type="InterPro" id="IPR004046">
    <property type="entry name" value="GST_C"/>
</dbReference>
<gene>
    <name evidence="5" type="ORF">BDV40DRAFT_311345</name>
</gene>
<dbReference type="SFLD" id="SFLDS00019">
    <property type="entry name" value="Glutathione_Transferase_(cytos"/>
    <property type="match status" value="1"/>
</dbReference>
<dbReference type="EMBL" id="ML738587">
    <property type="protein sequence ID" value="KAE8167856.1"/>
    <property type="molecule type" value="Genomic_DNA"/>
</dbReference>
<dbReference type="Pfam" id="PF00043">
    <property type="entry name" value="GST_C"/>
    <property type="match status" value="1"/>
</dbReference>
<dbReference type="OrthoDB" id="422574at2759"/>
<dbReference type="InterPro" id="IPR040079">
    <property type="entry name" value="Glutathione_S-Trfase"/>
</dbReference>
<dbReference type="InterPro" id="IPR036282">
    <property type="entry name" value="Glutathione-S-Trfase_C_sf"/>
</dbReference>
<evidence type="ECO:0000259" key="4">
    <source>
        <dbReference type="PROSITE" id="PS50405"/>
    </source>
</evidence>
<evidence type="ECO:0000256" key="1">
    <source>
        <dbReference type="ARBA" id="ARBA00007409"/>
    </source>
</evidence>
<dbReference type="Gene3D" id="1.20.1050.130">
    <property type="match status" value="1"/>
</dbReference>
<organism evidence="5 6">
    <name type="scientific">Aspergillus tamarii</name>
    <dbReference type="NCBI Taxonomy" id="41984"/>
    <lineage>
        <taxon>Eukaryota</taxon>
        <taxon>Fungi</taxon>
        <taxon>Dikarya</taxon>
        <taxon>Ascomycota</taxon>
        <taxon>Pezizomycotina</taxon>
        <taxon>Eurotiomycetes</taxon>
        <taxon>Eurotiomycetidae</taxon>
        <taxon>Eurotiales</taxon>
        <taxon>Aspergillaceae</taxon>
        <taxon>Aspergillus</taxon>
        <taxon>Aspergillus subgen. Circumdati</taxon>
    </lineage>
</organism>
<evidence type="ECO:0000256" key="2">
    <source>
        <dbReference type="RuleBase" id="RU003494"/>
    </source>
</evidence>
<evidence type="ECO:0000259" key="3">
    <source>
        <dbReference type="PROSITE" id="PS50404"/>
    </source>
</evidence>